<dbReference type="Proteomes" id="UP000002490">
    <property type="component" value="Chromosome"/>
</dbReference>
<evidence type="ECO:0000259" key="1">
    <source>
        <dbReference type="Pfam" id="PF20557"/>
    </source>
</evidence>
<dbReference type="HOGENOM" id="CLU_130962_0_0_6"/>
<evidence type="ECO:0000313" key="3">
    <source>
        <dbReference type="Proteomes" id="UP000002490"/>
    </source>
</evidence>
<dbReference type="Pfam" id="PF20557">
    <property type="entry name" value="DnaT_2"/>
    <property type="match status" value="1"/>
</dbReference>
<dbReference type="InterPro" id="IPR046787">
    <property type="entry name" value="DnaT_2"/>
</dbReference>
<evidence type="ECO:0000313" key="2">
    <source>
        <dbReference type="EMBL" id="AAM85765.1"/>
    </source>
</evidence>
<organism evidence="2 3">
    <name type="scientific">Yersinia pestis</name>
    <dbReference type="NCBI Taxonomy" id="632"/>
    <lineage>
        <taxon>Bacteria</taxon>
        <taxon>Pseudomonadati</taxon>
        <taxon>Pseudomonadota</taxon>
        <taxon>Gammaproteobacteria</taxon>
        <taxon>Enterobacterales</taxon>
        <taxon>Yersiniaceae</taxon>
        <taxon>Yersinia</taxon>
    </lineage>
</organism>
<proteinExistence type="predicted"/>
<dbReference type="DNASU" id="1147151"/>
<gene>
    <name evidence="2" type="ordered locus">y2204</name>
</gene>
<dbReference type="KEGG" id="ypk:y2204"/>
<dbReference type="EMBL" id="AE009952">
    <property type="protein sequence ID" value="AAM85765.1"/>
    <property type="molecule type" value="Genomic_DNA"/>
</dbReference>
<protein>
    <recommendedName>
        <fullName evidence="1">Putative DnaT-like domain-containing protein</fullName>
    </recommendedName>
</protein>
<feature type="domain" description="Putative DnaT-like" evidence="1">
    <location>
        <begin position="26"/>
        <end position="184"/>
    </location>
</feature>
<dbReference type="AlphaFoldDB" id="Q8CL48"/>
<sequence>MCSDCHCCVMVMTMGAVAPFLLEERMLVTDPTSPDFNSYASAENLTAFALARAMHLPTETEPLLIKAMDYLNGLNWYGSRAKLTQPLPWPRSDIIFDGFSYPSTNIPPQLITAQCMLAVEAIDGELLGSNREAAIKSEAVSGAVSITYAVSDTESFTPNYPAVMAILRGFVAGSGFAINAIARRE</sequence>
<name>Q8CL48_YERPE</name>
<reference evidence="2 3" key="1">
    <citation type="journal article" date="2002" name="J. Bacteriol.">
        <title>Genome sequence of Yersinia pestis KIM.</title>
        <authorList>
            <person name="Deng W."/>
            <person name="Burland V."/>
            <person name="Plunkett G.III."/>
            <person name="Boutin A."/>
            <person name="Mayhew G.F."/>
            <person name="Liss P."/>
            <person name="Perna N.T."/>
            <person name="Rose D.J."/>
            <person name="Mau B."/>
            <person name="Zhou S."/>
            <person name="Schwartz D.C."/>
            <person name="Fetherston J.D."/>
            <person name="Lindler L.E."/>
            <person name="Brubaker R.R."/>
            <person name="Plana G.V."/>
            <person name="Straley S.C."/>
            <person name="McDonough K.A."/>
            <person name="Nilles M.L."/>
            <person name="Matson J.S."/>
            <person name="Blattner F.R."/>
            <person name="Perry R.D."/>
        </authorList>
    </citation>
    <scope>NUCLEOTIDE SEQUENCE [LARGE SCALE GENOMIC DNA]</scope>
    <source>
        <strain evidence="3">KIM10+ / Biovar Mediaevalis</strain>
    </source>
</reference>
<accession>Q8CL48</accession>